<organism evidence="2 3">
    <name type="scientific">Dialister invisus DSM 15470</name>
    <dbReference type="NCBI Taxonomy" id="592028"/>
    <lineage>
        <taxon>Bacteria</taxon>
        <taxon>Bacillati</taxon>
        <taxon>Bacillota</taxon>
        <taxon>Negativicutes</taxon>
        <taxon>Veillonellales</taxon>
        <taxon>Veillonellaceae</taxon>
        <taxon>Dialister</taxon>
    </lineage>
</organism>
<dbReference type="RefSeq" id="WP_007070084.1">
    <property type="nucleotide sequence ID" value="NZ_GG698602.1"/>
</dbReference>
<dbReference type="EMBL" id="ACIM02000001">
    <property type="protein sequence ID" value="EEW97151.1"/>
    <property type="molecule type" value="Genomic_DNA"/>
</dbReference>
<name>C9LNL5_9FIRM</name>
<dbReference type="AlphaFoldDB" id="C9LNL5"/>
<keyword evidence="3" id="KW-1185">Reference proteome</keyword>
<dbReference type="GO" id="GO:0003906">
    <property type="term" value="F:DNA-(apurinic or apyrimidinic site) endonuclease activity"/>
    <property type="evidence" value="ECO:0007669"/>
    <property type="project" value="InterPro"/>
</dbReference>
<dbReference type="CDD" id="cd10447">
    <property type="entry name" value="GIY-YIG_unchar_2"/>
    <property type="match status" value="1"/>
</dbReference>
<accession>C9LNL5</accession>
<dbReference type="STRING" id="592028.GCWU000321_01138"/>
<dbReference type="Proteomes" id="UP000004736">
    <property type="component" value="Unassembled WGS sequence"/>
</dbReference>
<dbReference type="InterPro" id="IPR012319">
    <property type="entry name" value="FPG_cat"/>
</dbReference>
<dbReference type="GeneID" id="78277794"/>
<dbReference type="eggNOG" id="COG0322">
    <property type="taxonomic scope" value="Bacteria"/>
</dbReference>
<sequence>MKRGKRLILYLMDGDPTDRIKCKLDNRTSIAYKIPRTSIDKCKNIPHLEQSGIYFLFGTDHELNDIVYVGQACVRKNKNGVLSRILEPHDTIDWNEAIIFTTTDHSFGLTEISYLEHRFYNIITDAKRYTVVNINNPTEGDPVEEIKSAMEDHIDDARIIFPALGHKLFEPITKPESKEDPDNEPLLHMEYNGYKATGKRTNEGFVILKGSAVNPNLNKSCPANVIRFREKYGNQIDKATCTLTETILLSSPSAAAGFIGGCSLSGNILWKDEKGTSLKKLEQSSLSQKQVLL</sequence>
<dbReference type="PROSITE" id="PS51068">
    <property type="entry name" value="FPG_CAT"/>
    <property type="match status" value="1"/>
</dbReference>
<evidence type="ECO:0000313" key="2">
    <source>
        <dbReference type="EMBL" id="EEW97151.1"/>
    </source>
</evidence>
<protein>
    <recommendedName>
        <fullName evidence="1">Formamidopyrimidine-DNA glycosylase catalytic domain-containing protein</fullName>
    </recommendedName>
</protein>
<dbReference type="GO" id="GO:0008270">
    <property type="term" value="F:zinc ion binding"/>
    <property type="evidence" value="ECO:0007669"/>
    <property type="project" value="InterPro"/>
</dbReference>
<feature type="domain" description="Formamidopyrimidine-DNA glycosylase catalytic" evidence="1">
    <location>
        <begin position="1"/>
        <end position="70"/>
    </location>
</feature>
<evidence type="ECO:0000313" key="3">
    <source>
        <dbReference type="Proteomes" id="UP000004736"/>
    </source>
</evidence>
<dbReference type="GO" id="GO:0006284">
    <property type="term" value="P:base-excision repair"/>
    <property type="evidence" value="ECO:0007669"/>
    <property type="project" value="InterPro"/>
</dbReference>
<comment type="caution">
    <text evidence="2">The sequence shown here is derived from an EMBL/GenBank/DDBJ whole genome shotgun (WGS) entry which is preliminary data.</text>
</comment>
<dbReference type="GO" id="GO:0019104">
    <property type="term" value="F:DNA N-glycosylase activity"/>
    <property type="evidence" value="ECO:0007669"/>
    <property type="project" value="InterPro"/>
</dbReference>
<reference evidence="2" key="1">
    <citation type="submission" date="2009-09" db="EMBL/GenBank/DDBJ databases">
        <authorList>
            <person name="Weinstock G."/>
            <person name="Sodergren E."/>
            <person name="Clifton S."/>
            <person name="Fulton L."/>
            <person name="Fulton B."/>
            <person name="Courtney L."/>
            <person name="Fronick C."/>
            <person name="Harrison M."/>
            <person name="Strong C."/>
            <person name="Farmer C."/>
            <person name="Delahaunty K."/>
            <person name="Markovic C."/>
            <person name="Hall O."/>
            <person name="Minx P."/>
            <person name="Tomlinson C."/>
            <person name="Mitreva M."/>
            <person name="Nelson J."/>
            <person name="Hou S."/>
            <person name="Wollam A."/>
            <person name="Pepin K.H."/>
            <person name="Johnson M."/>
            <person name="Bhonagiri V."/>
            <person name="Nash W.E."/>
            <person name="Warren W."/>
            <person name="Chinwalla A."/>
            <person name="Mardis E.R."/>
            <person name="Wilson R.K."/>
        </authorList>
    </citation>
    <scope>NUCLEOTIDE SEQUENCE [LARGE SCALE GENOMIC DNA]</scope>
    <source>
        <strain evidence="2">DSM 15470</strain>
    </source>
</reference>
<gene>
    <name evidence="2" type="ORF">GCWU000321_01138</name>
</gene>
<proteinExistence type="predicted"/>
<dbReference type="HOGENOM" id="CLU_052782_2_0_9"/>
<evidence type="ECO:0000259" key="1">
    <source>
        <dbReference type="PROSITE" id="PS51068"/>
    </source>
</evidence>
<dbReference type="OrthoDB" id="2656488at2"/>